<dbReference type="GO" id="GO:0046416">
    <property type="term" value="P:D-amino acid metabolic process"/>
    <property type="evidence" value="ECO:0007669"/>
    <property type="project" value="InterPro"/>
</dbReference>
<dbReference type="EMBL" id="BDUF01000106">
    <property type="protein sequence ID" value="GAX91599.1"/>
    <property type="molecule type" value="Genomic_DNA"/>
</dbReference>
<keyword evidence="7" id="KW-0808">Transferase</keyword>
<evidence type="ECO:0000313" key="13">
    <source>
        <dbReference type="EMBL" id="GAX91599.1"/>
    </source>
</evidence>
<dbReference type="InterPro" id="IPR001544">
    <property type="entry name" value="Aminotrans_IV"/>
</dbReference>
<dbReference type="InterPro" id="IPR018300">
    <property type="entry name" value="Aminotrans_IV_CS"/>
</dbReference>
<dbReference type="NCBIfam" id="TIGR01121">
    <property type="entry name" value="D_amino_aminoT"/>
    <property type="match status" value="1"/>
</dbReference>
<evidence type="ECO:0000313" key="14">
    <source>
        <dbReference type="Proteomes" id="UP000217785"/>
    </source>
</evidence>
<evidence type="ECO:0000256" key="6">
    <source>
        <dbReference type="ARBA" id="ARBA00022576"/>
    </source>
</evidence>
<dbReference type="GO" id="GO:0047810">
    <property type="term" value="F:D-alanine-2-oxoglutarate aminotransferase activity"/>
    <property type="evidence" value="ECO:0007669"/>
    <property type="project" value="UniProtKB-EC"/>
</dbReference>
<dbReference type="Pfam" id="PF01063">
    <property type="entry name" value="Aminotran_4"/>
    <property type="match status" value="1"/>
</dbReference>
<keyword evidence="8 11" id="KW-0663">Pyridoxal phosphate</keyword>
<evidence type="ECO:0000256" key="10">
    <source>
        <dbReference type="RuleBase" id="RU004106"/>
    </source>
</evidence>
<dbReference type="GO" id="GO:0046394">
    <property type="term" value="P:carboxylic acid biosynthetic process"/>
    <property type="evidence" value="ECO:0007669"/>
    <property type="project" value="UniProtKB-ARBA"/>
</dbReference>
<dbReference type="Proteomes" id="UP000217785">
    <property type="component" value="Unassembled WGS sequence"/>
</dbReference>
<dbReference type="InterPro" id="IPR036038">
    <property type="entry name" value="Aminotransferase-like"/>
</dbReference>
<dbReference type="PANTHER" id="PTHR42743:SF10">
    <property type="entry name" value="D-ALANINE AMINOTRANSFERASE"/>
    <property type="match status" value="1"/>
</dbReference>
<evidence type="ECO:0000256" key="3">
    <source>
        <dbReference type="ARBA" id="ARBA00011738"/>
    </source>
</evidence>
<sequence length="276" mass="30882">MIVYVNGQWLEDTEATVSFQDRAFVFADAVYEVLHIYNGALFKLDLHQERLQKGLDTLRIPYRANDLKPVFDELLKRNPGVQRGSLYVQVSRGAAPRAHGLPKLKEPTIVAYVKPFQPDLRIWEQGGRAVLVEDLRWQMCHVKTTGLLLNCMAKEEALERGCDDAIFHRGEIVTEASASNLFIVKNGTLLTHPNGPWILPGITRHVVIELARKEGIPVEEVQFTKADLLAADELFLTGTLSEVAPYVEVDGQKIGNGQVGPVTRRIQEAFRSETGV</sequence>
<reference evidence="14" key="1">
    <citation type="submission" date="2017-07" db="EMBL/GenBank/DDBJ databases">
        <title>Draft genome sequence of Effusibacillus lacus strain skLN1.</title>
        <authorList>
            <person name="Watanabe M."/>
            <person name="Kojima H."/>
            <person name="Fukui M."/>
        </authorList>
    </citation>
    <scope>NUCLEOTIDE SEQUENCE [LARGE SCALE GENOMIC DNA]</scope>
    <source>
        <strain evidence="14">skLN1</strain>
    </source>
</reference>
<evidence type="ECO:0000256" key="11">
    <source>
        <dbReference type="RuleBase" id="RU004516"/>
    </source>
</evidence>
<evidence type="ECO:0000256" key="7">
    <source>
        <dbReference type="ARBA" id="ARBA00022679"/>
    </source>
</evidence>
<dbReference type="EC" id="2.6.1.21" evidence="4 12"/>
<dbReference type="AlphaFoldDB" id="A0A292YRQ1"/>
<dbReference type="InterPro" id="IPR005784">
    <property type="entry name" value="D_amino_transT"/>
</dbReference>
<comment type="function">
    <text evidence="12">Acts on the D-isomers of alanine, leucine, aspartate, glutamate, aminobutyrate, norvaline and asparagine. The enzyme transfers an amino group from a substrate D-amino acid to the pyridoxal phosphate cofactor to form pyridoxamine and an alpha-keto acid in the first half-reaction.</text>
</comment>
<keyword evidence="14" id="KW-1185">Reference proteome</keyword>
<proteinExistence type="inferred from homology"/>
<dbReference type="PANTHER" id="PTHR42743">
    <property type="entry name" value="AMINO-ACID AMINOTRANSFERASE"/>
    <property type="match status" value="1"/>
</dbReference>
<gene>
    <name evidence="13" type="ORF">EFBL_3289</name>
</gene>
<name>A0A292YRQ1_9BACL</name>
<evidence type="ECO:0000256" key="5">
    <source>
        <dbReference type="ARBA" id="ARBA00021779"/>
    </source>
</evidence>
<evidence type="ECO:0000256" key="2">
    <source>
        <dbReference type="ARBA" id="ARBA00009320"/>
    </source>
</evidence>
<comment type="cofactor">
    <cofactor evidence="1 11">
        <name>pyridoxal 5'-phosphate</name>
        <dbReference type="ChEBI" id="CHEBI:597326"/>
    </cofactor>
</comment>
<evidence type="ECO:0000256" key="4">
    <source>
        <dbReference type="ARBA" id="ARBA00012874"/>
    </source>
</evidence>
<dbReference type="OrthoDB" id="9805628at2"/>
<dbReference type="GO" id="GO:0008652">
    <property type="term" value="P:amino acid biosynthetic process"/>
    <property type="evidence" value="ECO:0007669"/>
    <property type="project" value="UniProtKB-ARBA"/>
</dbReference>
<comment type="subunit">
    <text evidence="3">Homodimer.</text>
</comment>
<comment type="similarity">
    <text evidence="2 10">Belongs to the class-IV pyridoxal-phosphate-dependent aminotransferase family.</text>
</comment>
<dbReference type="InterPro" id="IPR043132">
    <property type="entry name" value="BCAT-like_C"/>
</dbReference>
<comment type="caution">
    <text evidence="13">The sequence shown here is derived from an EMBL/GenBank/DDBJ whole genome shotgun (WGS) entry which is preliminary data.</text>
</comment>
<dbReference type="Gene3D" id="3.30.470.10">
    <property type="match status" value="1"/>
</dbReference>
<dbReference type="SUPFAM" id="SSF56752">
    <property type="entry name" value="D-aminoacid aminotransferase-like PLP-dependent enzymes"/>
    <property type="match status" value="1"/>
</dbReference>
<dbReference type="GO" id="GO:0030170">
    <property type="term" value="F:pyridoxal phosphate binding"/>
    <property type="evidence" value="ECO:0007669"/>
    <property type="project" value="InterPro"/>
</dbReference>
<dbReference type="RefSeq" id="WP_096183563.1">
    <property type="nucleotide sequence ID" value="NZ_BDUF01000106.1"/>
</dbReference>
<organism evidence="13 14">
    <name type="scientific">Effusibacillus lacus</name>
    <dbReference type="NCBI Taxonomy" id="1348429"/>
    <lineage>
        <taxon>Bacteria</taxon>
        <taxon>Bacillati</taxon>
        <taxon>Bacillota</taxon>
        <taxon>Bacilli</taxon>
        <taxon>Bacillales</taxon>
        <taxon>Alicyclobacillaceae</taxon>
        <taxon>Effusibacillus</taxon>
    </lineage>
</organism>
<evidence type="ECO:0000256" key="12">
    <source>
        <dbReference type="RuleBase" id="RU004520"/>
    </source>
</evidence>
<protein>
    <recommendedName>
        <fullName evidence="5 12">D-alanine aminotransferase</fullName>
        <ecNumber evidence="4 12">2.6.1.21</ecNumber>
    </recommendedName>
</protein>
<accession>A0A292YRQ1</accession>
<evidence type="ECO:0000256" key="1">
    <source>
        <dbReference type="ARBA" id="ARBA00001933"/>
    </source>
</evidence>
<dbReference type="Gene3D" id="3.20.10.10">
    <property type="entry name" value="D-amino Acid Aminotransferase, subunit A, domain 2"/>
    <property type="match status" value="1"/>
</dbReference>
<evidence type="ECO:0000256" key="8">
    <source>
        <dbReference type="ARBA" id="ARBA00022898"/>
    </source>
</evidence>
<dbReference type="InterPro" id="IPR050571">
    <property type="entry name" value="Class-IV_PLP-Dep_Aminotrnsfr"/>
</dbReference>
<dbReference type="InterPro" id="IPR043131">
    <property type="entry name" value="BCAT-like_N"/>
</dbReference>
<dbReference type="PROSITE" id="PS00770">
    <property type="entry name" value="AA_TRANSFER_CLASS_4"/>
    <property type="match status" value="1"/>
</dbReference>
<evidence type="ECO:0000256" key="9">
    <source>
        <dbReference type="ARBA" id="ARBA00047911"/>
    </source>
</evidence>
<dbReference type="FunFam" id="3.20.10.10:FF:000002">
    <property type="entry name" value="D-alanine aminotransferase"/>
    <property type="match status" value="1"/>
</dbReference>
<keyword evidence="6" id="KW-0032">Aminotransferase</keyword>
<comment type="catalytic activity">
    <reaction evidence="9 12">
        <text>D-alanine + 2-oxoglutarate = D-glutamate + pyruvate</text>
        <dbReference type="Rhea" id="RHEA:15869"/>
        <dbReference type="ChEBI" id="CHEBI:15361"/>
        <dbReference type="ChEBI" id="CHEBI:16810"/>
        <dbReference type="ChEBI" id="CHEBI:29986"/>
        <dbReference type="ChEBI" id="CHEBI:57416"/>
        <dbReference type="EC" id="2.6.1.21"/>
    </reaction>
</comment>
<dbReference type="GO" id="GO:0005829">
    <property type="term" value="C:cytosol"/>
    <property type="evidence" value="ECO:0007669"/>
    <property type="project" value="TreeGrafter"/>
</dbReference>